<name>W9JAY2_FUSOX</name>
<gene>
    <name evidence="1" type="ORF">FOZG_17319</name>
</gene>
<dbReference type="EMBL" id="JH717916">
    <property type="protein sequence ID" value="EWZ29026.1"/>
    <property type="molecule type" value="Genomic_DNA"/>
</dbReference>
<reference evidence="1" key="2">
    <citation type="submission" date="2012-06" db="EMBL/GenBank/DDBJ databases">
        <title>Annotation of the Genome Sequence of Fusarium oxysporum Fo47.</title>
        <authorList>
            <consortium name="The Broad Institute Genomics Platform"/>
            <person name="Ma L.-J."/>
            <person name="Corby-Kistler H."/>
            <person name="Broz K."/>
            <person name="Gale L.R."/>
            <person name="Jonkers W."/>
            <person name="O'Donnell K."/>
            <person name="Ploetz R."/>
            <person name="Steinberg C."/>
            <person name="Schwartz D.C."/>
            <person name="VanEtten H."/>
            <person name="Zhou S."/>
            <person name="Young S.K."/>
            <person name="Zeng Q."/>
            <person name="Gargeya S."/>
            <person name="Fitzgerald M."/>
            <person name="Abouelleil A."/>
            <person name="Alvarado L."/>
            <person name="Chapman S.B."/>
            <person name="Gainer-Dewar J."/>
            <person name="Goldberg J."/>
            <person name="Griggs A."/>
            <person name="Gujja S."/>
            <person name="Hansen M."/>
            <person name="Howarth C."/>
            <person name="Imamovic A."/>
            <person name="Ireland A."/>
            <person name="Larimer J."/>
            <person name="McCowan C."/>
            <person name="Murphy C."/>
            <person name="Pearson M."/>
            <person name="Poon T.W."/>
            <person name="Priest M."/>
            <person name="Roberts A."/>
            <person name="Saif S."/>
            <person name="Shea T."/>
            <person name="Sykes S."/>
            <person name="Wortman J."/>
            <person name="Nusbaum C."/>
            <person name="Birren B."/>
        </authorList>
    </citation>
    <scope>NUCLEOTIDE SEQUENCE</scope>
    <source>
        <strain evidence="1">Fo47</strain>
    </source>
</reference>
<reference evidence="1" key="1">
    <citation type="submission" date="2011-06" db="EMBL/GenBank/DDBJ databases">
        <title>The Genome Sequence of Fusarium oxysporum Fo47.</title>
        <authorList>
            <consortium name="The Broad Institute Genome Sequencing Platform"/>
            <person name="Ma L.-J."/>
            <person name="Gale L.R."/>
            <person name="Schwartz D.C."/>
            <person name="Zhou S."/>
            <person name="Corby-Kistler H."/>
            <person name="Young S.K."/>
            <person name="Zeng Q."/>
            <person name="Gargeya S."/>
            <person name="Fitzgerald M."/>
            <person name="Haas B."/>
            <person name="Abouelleil A."/>
            <person name="Alvarado L."/>
            <person name="Arachchi H.M."/>
            <person name="Berlin A."/>
            <person name="Brown A."/>
            <person name="Chapman S.B."/>
            <person name="Chen Z."/>
            <person name="Dunbar C."/>
            <person name="Freedman E."/>
            <person name="Gearin G."/>
            <person name="Gellesch M."/>
            <person name="Goldberg J."/>
            <person name="Griggs A."/>
            <person name="Gujja S."/>
            <person name="Heiman D."/>
            <person name="Howarth C."/>
            <person name="Larson L."/>
            <person name="Lui A."/>
            <person name="MacDonald P.J.P."/>
            <person name="Mehta T."/>
            <person name="Montmayeur A."/>
            <person name="Murphy C."/>
            <person name="Neiman D."/>
            <person name="Pearson M."/>
            <person name="Priest M."/>
            <person name="Roberts A."/>
            <person name="Saif S."/>
            <person name="Shea T."/>
            <person name="Shenoy N."/>
            <person name="Sisk P."/>
            <person name="Stolte C."/>
            <person name="Sykes S."/>
            <person name="Wortman J."/>
            <person name="Nusbaum C."/>
            <person name="Birren B."/>
        </authorList>
    </citation>
    <scope>NUCLEOTIDE SEQUENCE [LARGE SCALE GENOMIC DNA]</scope>
    <source>
        <strain evidence="1">Fo47</strain>
    </source>
</reference>
<protein>
    <submittedName>
        <fullName evidence="1">Uncharacterized protein</fullName>
    </submittedName>
</protein>
<sequence length="207" mass="23623">MDRTSLTSIEKQTLKEHADRMMDQWVALRENLKEADRSTVSKFCLYLQILALSLYPDYNAKEARELLARDEISMLRTFFEKDDGPDPESVDHAQADHIIALAHGLFEASGGQESAFWDQLNNEYSSFKNQSICGFMVDATGMNSLEGAHAEQLYHAILKSKLLPRNVTFSFTMFSESVQNCQNVINPNWHQRAFKRSSCGKEPRMCS</sequence>
<dbReference type="VEuPathDB" id="FungiDB:FOZG_17319"/>
<dbReference type="HOGENOM" id="CLU_119626_0_0_1"/>
<dbReference type="Proteomes" id="UP000030766">
    <property type="component" value="Unassembled WGS sequence"/>
</dbReference>
<organism evidence="1">
    <name type="scientific">Fusarium oxysporum Fo47</name>
    <dbReference type="NCBI Taxonomy" id="660027"/>
    <lineage>
        <taxon>Eukaryota</taxon>
        <taxon>Fungi</taxon>
        <taxon>Dikarya</taxon>
        <taxon>Ascomycota</taxon>
        <taxon>Pezizomycotina</taxon>
        <taxon>Sordariomycetes</taxon>
        <taxon>Hypocreomycetidae</taxon>
        <taxon>Hypocreales</taxon>
        <taxon>Nectriaceae</taxon>
        <taxon>Fusarium</taxon>
        <taxon>Fusarium oxysporum species complex</taxon>
    </lineage>
</organism>
<proteinExistence type="predicted"/>
<dbReference type="AlphaFoldDB" id="W9JAY2"/>
<evidence type="ECO:0000313" key="1">
    <source>
        <dbReference type="EMBL" id="EWZ29026.1"/>
    </source>
</evidence>
<accession>W9JAY2</accession>